<feature type="transmembrane region" description="Helical" evidence="6">
    <location>
        <begin position="382"/>
        <end position="401"/>
    </location>
</feature>
<comment type="caution">
    <text evidence="8">The sequence shown here is derived from an EMBL/GenBank/DDBJ whole genome shotgun (WGS) entry which is preliminary data.</text>
</comment>
<name>A0A8S1MW71_PARPR</name>
<sequence length="532" mass="63247">MHRDQRFQQQNSISRNQDQQENAQRIQNQSSIQYTQGLCFISALLYGVMILILVTLILSIIAISQNSEQQQVVYLCILLILLLTALFGCTVYIKLQFSEAEKNQIKMHNEIQMNFWVYCSTHYFFFQYTSQSKFLIIRLTYLYCVFSIYFLAQNIIYKTYYECYDEKNDHHYQTDSLDENQDYDDCIRNEIPARFQGPMLIPLGTICLIVSFTFFVYEIIRICQQIYLIYKFCIYPFYQYDMTNINVPQVIIQTKVFFTIFFINNLGKFIALFVIIFLTPNNTSYILISSNLFYYFVMMIFILSFFFQIAKLDNNYQQNNNLEFVDYQLLIDSLLRRSNNQNIIFKLFIIISLIFTIVGISLFENQMDRSYVIINYDIFIEYDSGIVQLIFLGLIFIKYLIIPLSSNQNIRNLTQINQQVQVQNQEHQQIIQQQQQPQQGVNQIQINNNIQINLPQQKRLVPISNINKNFIYQVKLKDKTDCTICLQQLIQNSQENPIVQLKCHISHIFHQKCIQDWLTQIKKCPICNTEFS</sequence>
<accession>A0A8S1MW71</accession>
<evidence type="ECO:0000256" key="4">
    <source>
        <dbReference type="PROSITE-ProRule" id="PRU00175"/>
    </source>
</evidence>
<dbReference type="PROSITE" id="PS50089">
    <property type="entry name" value="ZF_RING_2"/>
    <property type="match status" value="1"/>
</dbReference>
<evidence type="ECO:0000256" key="3">
    <source>
        <dbReference type="ARBA" id="ARBA00022833"/>
    </source>
</evidence>
<evidence type="ECO:0000256" key="1">
    <source>
        <dbReference type="ARBA" id="ARBA00022723"/>
    </source>
</evidence>
<gene>
    <name evidence="8" type="ORF">PPRIM_AZ9-3.1.T0700157</name>
</gene>
<feature type="transmembrane region" description="Helical" evidence="6">
    <location>
        <begin position="135"/>
        <end position="152"/>
    </location>
</feature>
<feature type="transmembrane region" description="Helical" evidence="6">
    <location>
        <begin position="38"/>
        <end position="60"/>
    </location>
</feature>
<feature type="compositionally biased region" description="Polar residues" evidence="5">
    <location>
        <begin position="7"/>
        <end position="20"/>
    </location>
</feature>
<dbReference type="PANTHER" id="PTHR45931">
    <property type="entry name" value="SI:CH211-59O9.10"/>
    <property type="match status" value="1"/>
</dbReference>
<dbReference type="GO" id="GO:0006511">
    <property type="term" value="P:ubiquitin-dependent protein catabolic process"/>
    <property type="evidence" value="ECO:0007669"/>
    <property type="project" value="TreeGrafter"/>
</dbReference>
<dbReference type="SMART" id="SM00184">
    <property type="entry name" value="RING"/>
    <property type="match status" value="1"/>
</dbReference>
<dbReference type="EMBL" id="CAJJDM010000073">
    <property type="protein sequence ID" value="CAD8083632.1"/>
    <property type="molecule type" value="Genomic_DNA"/>
</dbReference>
<organism evidence="8 9">
    <name type="scientific">Paramecium primaurelia</name>
    <dbReference type="NCBI Taxonomy" id="5886"/>
    <lineage>
        <taxon>Eukaryota</taxon>
        <taxon>Sar</taxon>
        <taxon>Alveolata</taxon>
        <taxon>Ciliophora</taxon>
        <taxon>Intramacronucleata</taxon>
        <taxon>Oligohymenophorea</taxon>
        <taxon>Peniculida</taxon>
        <taxon>Parameciidae</taxon>
        <taxon>Paramecium</taxon>
    </lineage>
</organism>
<feature type="transmembrane region" description="Helical" evidence="6">
    <location>
        <begin position="292"/>
        <end position="310"/>
    </location>
</feature>
<keyword evidence="6" id="KW-0472">Membrane</keyword>
<dbReference type="Pfam" id="PF13639">
    <property type="entry name" value="zf-RING_2"/>
    <property type="match status" value="1"/>
</dbReference>
<evidence type="ECO:0000256" key="2">
    <source>
        <dbReference type="ARBA" id="ARBA00022771"/>
    </source>
</evidence>
<feature type="transmembrane region" description="Helical" evidence="6">
    <location>
        <begin position="343"/>
        <end position="362"/>
    </location>
</feature>
<dbReference type="AlphaFoldDB" id="A0A8S1MW71"/>
<feature type="transmembrane region" description="Helical" evidence="6">
    <location>
        <begin position="72"/>
        <end position="93"/>
    </location>
</feature>
<evidence type="ECO:0000256" key="5">
    <source>
        <dbReference type="SAM" id="MobiDB-lite"/>
    </source>
</evidence>
<dbReference type="GO" id="GO:0008270">
    <property type="term" value="F:zinc ion binding"/>
    <property type="evidence" value="ECO:0007669"/>
    <property type="project" value="UniProtKB-KW"/>
</dbReference>
<dbReference type="Proteomes" id="UP000688137">
    <property type="component" value="Unassembled WGS sequence"/>
</dbReference>
<proteinExistence type="predicted"/>
<reference evidence="8" key="1">
    <citation type="submission" date="2021-01" db="EMBL/GenBank/DDBJ databases">
        <authorList>
            <consortium name="Genoscope - CEA"/>
            <person name="William W."/>
        </authorList>
    </citation>
    <scope>NUCLEOTIDE SEQUENCE</scope>
</reference>
<evidence type="ECO:0000259" key="7">
    <source>
        <dbReference type="PROSITE" id="PS50089"/>
    </source>
</evidence>
<evidence type="ECO:0000256" key="6">
    <source>
        <dbReference type="SAM" id="Phobius"/>
    </source>
</evidence>
<keyword evidence="2 4" id="KW-0863">Zinc-finger</keyword>
<dbReference type="InterPro" id="IPR051834">
    <property type="entry name" value="RING_finger_E3_ligase"/>
</dbReference>
<dbReference type="InterPro" id="IPR001841">
    <property type="entry name" value="Znf_RING"/>
</dbReference>
<dbReference type="PANTHER" id="PTHR45931:SF3">
    <property type="entry name" value="RING ZINC FINGER-CONTAINING PROTEIN"/>
    <property type="match status" value="1"/>
</dbReference>
<dbReference type="GO" id="GO:0061630">
    <property type="term" value="F:ubiquitin protein ligase activity"/>
    <property type="evidence" value="ECO:0007669"/>
    <property type="project" value="TreeGrafter"/>
</dbReference>
<feature type="domain" description="RING-type" evidence="7">
    <location>
        <begin position="482"/>
        <end position="528"/>
    </location>
</feature>
<keyword evidence="9" id="KW-1185">Reference proteome</keyword>
<evidence type="ECO:0000313" key="8">
    <source>
        <dbReference type="EMBL" id="CAD8083632.1"/>
    </source>
</evidence>
<feature type="transmembrane region" description="Helical" evidence="6">
    <location>
        <begin position="256"/>
        <end position="280"/>
    </location>
</feature>
<dbReference type="OMA" id="CTICLQQ"/>
<dbReference type="GO" id="GO:0005634">
    <property type="term" value="C:nucleus"/>
    <property type="evidence" value="ECO:0007669"/>
    <property type="project" value="TreeGrafter"/>
</dbReference>
<protein>
    <recommendedName>
        <fullName evidence="7">RING-type domain-containing protein</fullName>
    </recommendedName>
</protein>
<keyword evidence="6" id="KW-1133">Transmembrane helix</keyword>
<feature type="transmembrane region" description="Helical" evidence="6">
    <location>
        <begin position="199"/>
        <end position="220"/>
    </location>
</feature>
<feature type="region of interest" description="Disordered" evidence="5">
    <location>
        <begin position="1"/>
        <end position="20"/>
    </location>
</feature>
<keyword evidence="1" id="KW-0479">Metal-binding</keyword>
<keyword evidence="6" id="KW-0812">Transmembrane</keyword>
<keyword evidence="3" id="KW-0862">Zinc</keyword>
<evidence type="ECO:0000313" key="9">
    <source>
        <dbReference type="Proteomes" id="UP000688137"/>
    </source>
</evidence>